<dbReference type="InterPro" id="IPR039420">
    <property type="entry name" value="WalR-like"/>
</dbReference>
<dbReference type="PROSITE" id="PS50110">
    <property type="entry name" value="RESPONSE_REGULATORY"/>
    <property type="match status" value="1"/>
</dbReference>
<evidence type="ECO:0000256" key="4">
    <source>
        <dbReference type="ARBA" id="ARBA00023163"/>
    </source>
</evidence>
<dbReference type="PROSITE" id="PS51755">
    <property type="entry name" value="OMPR_PHOB"/>
    <property type="match status" value="1"/>
</dbReference>
<evidence type="ECO:0000313" key="9">
    <source>
        <dbReference type="EMBL" id="GAA5160880.1"/>
    </source>
</evidence>
<evidence type="ECO:0000259" key="8">
    <source>
        <dbReference type="PROSITE" id="PS51755"/>
    </source>
</evidence>
<keyword evidence="10" id="KW-1185">Reference proteome</keyword>
<name>A0ABP9QF91_9PSEU</name>
<feature type="DNA-binding region" description="OmpR/PhoB-type" evidence="6">
    <location>
        <begin position="141"/>
        <end position="240"/>
    </location>
</feature>
<dbReference type="SMART" id="SM00862">
    <property type="entry name" value="Trans_reg_C"/>
    <property type="match status" value="1"/>
</dbReference>
<dbReference type="EMBL" id="BAABJP010000021">
    <property type="protein sequence ID" value="GAA5160880.1"/>
    <property type="molecule type" value="Genomic_DNA"/>
</dbReference>
<proteinExistence type="predicted"/>
<dbReference type="CDD" id="cd00383">
    <property type="entry name" value="trans_reg_C"/>
    <property type="match status" value="1"/>
</dbReference>
<keyword evidence="4" id="KW-0804">Transcription</keyword>
<reference evidence="10" key="1">
    <citation type="journal article" date="2019" name="Int. J. Syst. Evol. Microbiol.">
        <title>The Global Catalogue of Microorganisms (GCM) 10K type strain sequencing project: providing services to taxonomists for standard genome sequencing and annotation.</title>
        <authorList>
            <consortium name="The Broad Institute Genomics Platform"/>
            <consortium name="The Broad Institute Genome Sequencing Center for Infectious Disease"/>
            <person name="Wu L."/>
            <person name="Ma J."/>
        </authorList>
    </citation>
    <scope>NUCLEOTIDE SEQUENCE [LARGE SCALE GENOMIC DNA]</scope>
    <source>
        <strain evidence="10">JCM 18303</strain>
    </source>
</reference>
<evidence type="ECO:0000259" key="7">
    <source>
        <dbReference type="PROSITE" id="PS50110"/>
    </source>
</evidence>
<dbReference type="InterPro" id="IPR011006">
    <property type="entry name" value="CheY-like_superfamily"/>
</dbReference>
<keyword evidence="2" id="KW-0805">Transcription regulation</keyword>
<dbReference type="SUPFAM" id="SSF46894">
    <property type="entry name" value="C-terminal effector domain of the bipartite response regulators"/>
    <property type="match status" value="1"/>
</dbReference>
<dbReference type="PANTHER" id="PTHR48111">
    <property type="entry name" value="REGULATOR OF RPOS"/>
    <property type="match status" value="1"/>
</dbReference>
<dbReference type="SMART" id="SM00448">
    <property type="entry name" value="REC"/>
    <property type="match status" value="1"/>
</dbReference>
<dbReference type="InterPro" id="IPR016032">
    <property type="entry name" value="Sig_transdc_resp-reg_C-effctor"/>
</dbReference>
<keyword evidence="1 5" id="KW-0597">Phosphoprotein</keyword>
<feature type="domain" description="Response regulatory" evidence="7">
    <location>
        <begin position="17"/>
        <end position="131"/>
    </location>
</feature>
<gene>
    <name evidence="9" type="ORF">GCM10023321_44300</name>
</gene>
<feature type="domain" description="OmpR/PhoB-type" evidence="8">
    <location>
        <begin position="141"/>
        <end position="240"/>
    </location>
</feature>
<dbReference type="Gene3D" id="3.40.50.2300">
    <property type="match status" value="1"/>
</dbReference>
<organism evidence="9 10">
    <name type="scientific">Pseudonocardia eucalypti</name>
    <dbReference type="NCBI Taxonomy" id="648755"/>
    <lineage>
        <taxon>Bacteria</taxon>
        <taxon>Bacillati</taxon>
        <taxon>Actinomycetota</taxon>
        <taxon>Actinomycetes</taxon>
        <taxon>Pseudonocardiales</taxon>
        <taxon>Pseudonocardiaceae</taxon>
        <taxon>Pseudonocardia</taxon>
    </lineage>
</organism>
<dbReference type="Gene3D" id="1.10.10.10">
    <property type="entry name" value="Winged helix-like DNA-binding domain superfamily/Winged helix DNA-binding domain"/>
    <property type="match status" value="1"/>
</dbReference>
<evidence type="ECO:0000256" key="5">
    <source>
        <dbReference type="PROSITE-ProRule" id="PRU00169"/>
    </source>
</evidence>
<dbReference type="Pfam" id="PF00486">
    <property type="entry name" value="Trans_reg_C"/>
    <property type="match status" value="1"/>
</dbReference>
<dbReference type="Pfam" id="PF00072">
    <property type="entry name" value="Response_reg"/>
    <property type="match status" value="1"/>
</dbReference>
<sequence length="252" mass="27319">MTSNVIARTARFTYVPHVLVVGEDPLQQAGLVRALTEAGYLASSAATGAAGLHALSERPADLVLMDVSLPDADGVALLPRMRATIDHLPVIAMSARTDENHMIEALDAGADDYLVIPIGASALLARVRAVLRRAGWARSRRSSLVLGGLTVDPVARTAELEGRSLSLSPKEFDLLCYLAHRAGQVVTRRELLAEVWQMPYNHADRTVDVHVSWLRRKLRESGKAPRYLHTVRGVGLRLDVPSATVYPMGAHA</sequence>
<evidence type="ECO:0000256" key="3">
    <source>
        <dbReference type="ARBA" id="ARBA00023125"/>
    </source>
</evidence>
<dbReference type="Proteomes" id="UP001428817">
    <property type="component" value="Unassembled WGS sequence"/>
</dbReference>
<feature type="modified residue" description="4-aspartylphosphate" evidence="5">
    <location>
        <position position="66"/>
    </location>
</feature>
<protein>
    <submittedName>
        <fullName evidence="9">Response regulator transcription factor</fullName>
    </submittedName>
</protein>
<dbReference type="SUPFAM" id="SSF52172">
    <property type="entry name" value="CheY-like"/>
    <property type="match status" value="1"/>
</dbReference>
<accession>A0ABP9QF91</accession>
<evidence type="ECO:0000256" key="1">
    <source>
        <dbReference type="ARBA" id="ARBA00022553"/>
    </source>
</evidence>
<dbReference type="InterPro" id="IPR036388">
    <property type="entry name" value="WH-like_DNA-bd_sf"/>
</dbReference>
<evidence type="ECO:0000256" key="6">
    <source>
        <dbReference type="PROSITE-ProRule" id="PRU01091"/>
    </source>
</evidence>
<dbReference type="PANTHER" id="PTHR48111:SF4">
    <property type="entry name" value="DNA-BINDING DUAL TRANSCRIPTIONAL REGULATOR OMPR"/>
    <property type="match status" value="1"/>
</dbReference>
<dbReference type="InterPro" id="IPR001867">
    <property type="entry name" value="OmpR/PhoB-type_DNA-bd"/>
</dbReference>
<evidence type="ECO:0000256" key="2">
    <source>
        <dbReference type="ARBA" id="ARBA00023015"/>
    </source>
</evidence>
<dbReference type="InterPro" id="IPR001789">
    <property type="entry name" value="Sig_transdc_resp-reg_receiver"/>
</dbReference>
<comment type="caution">
    <text evidence="9">The sequence shown here is derived from an EMBL/GenBank/DDBJ whole genome shotgun (WGS) entry which is preliminary data.</text>
</comment>
<keyword evidence="3 6" id="KW-0238">DNA-binding</keyword>
<evidence type="ECO:0000313" key="10">
    <source>
        <dbReference type="Proteomes" id="UP001428817"/>
    </source>
</evidence>